<evidence type="ECO:0000256" key="1">
    <source>
        <dbReference type="SAM" id="MobiDB-lite"/>
    </source>
</evidence>
<dbReference type="AlphaFoldDB" id="A0A4S2MNR8"/>
<dbReference type="OrthoDB" id="6311984at2759"/>
<name>A0A4S2MNR8_OPIFE</name>
<comment type="caution">
    <text evidence="3">The sequence shown here is derived from an EMBL/GenBank/DDBJ whole genome shotgun (WGS) entry which is preliminary data.</text>
</comment>
<dbReference type="Proteomes" id="UP000308267">
    <property type="component" value="Unassembled WGS sequence"/>
</dbReference>
<reference evidence="3 4" key="1">
    <citation type="journal article" date="2019" name="BMC Genomics">
        <title>New insights from Opisthorchis felineus genome: update on genomics of the epidemiologically important liver flukes.</title>
        <authorList>
            <person name="Ershov N.I."/>
            <person name="Mordvinov V.A."/>
            <person name="Prokhortchouk E.B."/>
            <person name="Pakharukova M.Y."/>
            <person name="Gunbin K.V."/>
            <person name="Ustyantsev K."/>
            <person name="Genaev M.A."/>
            <person name="Blinov A.G."/>
            <person name="Mazur A."/>
            <person name="Boulygina E."/>
            <person name="Tsygankova S."/>
            <person name="Khrameeva E."/>
            <person name="Chekanov N."/>
            <person name="Fan G."/>
            <person name="Xiao A."/>
            <person name="Zhang H."/>
            <person name="Xu X."/>
            <person name="Yang H."/>
            <person name="Solovyev V."/>
            <person name="Lee S.M."/>
            <person name="Liu X."/>
            <person name="Afonnikov D.A."/>
            <person name="Skryabin K.G."/>
        </authorList>
    </citation>
    <scope>NUCLEOTIDE SEQUENCE [LARGE SCALE GENOMIC DNA]</scope>
    <source>
        <strain evidence="3">AK-0245</strain>
        <tissue evidence="3">Whole organism</tissue>
    </source>
</reference>
<proteinExistence type="predicted"/>
<feature type="compositionally biased region" description="Polar residues" evidence="1">
    <location>
        <begin position="97"/>
        <end position="110"/>
    </location>
</feature>
<sequence length="194" mass="21881">MYLCVVTILGGLLCWQVSGNTQLDTFQSDQTGLSSKRIIPSSNEMPLTEAPESPAVAITDDHNTNLEEEHTTKVADAALKLSAHFFADSQEKTKSILPNSDASDLQSTGMHHTKDSVEPVGGWKRNFRDLFKRTEQIPKCPCTYKELRVLMNAIRDTEYVLEDVLLYLKRNKKLEKTVLNLFKSVDRTLHGTRL</sequence>
<keyword evidence="2" id="KW-0732">Signal</keyword>
<feature type="region of interest" description="Disordered" evidence="1">
    <location>
        <begin position="97"/>
        <end position="117"/>
    </location>
</feature>
<organism evidence="3 4">
    <name type="scientific">Opisthorchis felineus</name>
    <dbReference type="NCBI Taxonomy" id="147828"/>
    <lineage>
        <taxon>Eukaryota</taxon>
        <taxon>Metazoa</taxon>
        <taxon>Spiralia</taxon>
        <taxon>Lophotrochozoa</taxon>
        <taxon>Platyhelminthes</taxon>
        <taxon>Trematoda</taxon>
        <taxon>Digenea</taxon>
        <taxon>Opisthorchiida</taxon>
        <taxon>Opisthorchiata</taxon>
        <taxon>Opisthorchiidae</taxon>
        <taxon>Opisthorchis</taxon>
    </lineage>
</organism>
<evidence type="ECO:0000256" key="2">
    <source>
        <dbReference type="SAM" id="SignalP"/>
    </source>
</evidence>
<protein>
    <submittedName>
        <fullName evidence="3">Uncharacterized protein</fullName>
    </submittedName>
</protein>
<keyword evidence="4" id="KW-1185">Reference proteome</keyword>
<feature type="chain" id="PRO_5021019093" evidence="2">
    <location>
        <begin position="20"/>
        <end position="194"/>
    </location>
</feature>
<evidence type="ECO:0000313" key="3">
    <source>
        <dbReference type="EMBL" id="TGZ75987.1"/>
    </source>
</evidence>
<feature type="signal peptide" evidence="2">
    <location>
        <begin position="1"/>
        <end position="19"/>
    </location>
</feature>
<gene>
    <name evidence="3" type="ORF">CRM22_000074</name>
</gene>
<dbReference type="EMBL" id="SJOL01000087">
    <property type="protein sequence ID" value="TGZ75987.1"/>
    <property type="molecule type" value="Genomic_DNA"/>
</dbReference>
<evidence type="ECO:0000313" key="4">
    <source>
        <dbReference type="Proteomes" id="UP000308267"/>
    </source>
</evidence>
<accession>A0A4S2MNR8</accession>